<proteinExistence type="predicted"/>
<dbReference type="InterPro" id="IPR000361">
    <property type="entry name" value="ATAP_core_dom"/>
</dbReference>
<dbReference type="Proteomes" id="UP000789326">
    <property type="component" value="Unassembled WGS sequence"/>
</dbReference>
<dbReference type="RefSeq" id="WP_349654735.1">
    <property type="nucleotide sequence ID" value="NZ_CAKKMG010000041.1"/>
</dbReference>
<name>A0A9W4L3F7_9BACI</name>
<reference evidence="2" key="1">
    <citation type="submission" date="2021-11" db="EMBL/GenBank/DDBJ databases">
        <authorList>
            <person name="Bulgarelli D."/>
        </authorList>
    </citation>
    <scope>NUCLEOTIDE SEQUENCE</scope>
    <source>
        <strain evidence="2">Bi133</strain>
    </source>
</reference>
<dbReference type="Gene3D" id="2.60.300.12">
    <property type="entry name" value="HesB-like domain"/>
    <property type="match status" value="1"/>
</dbReference>
<feature type="domain" description="Core" evidence="1">
    <location>
        <begin position="71"/>
        <end position="172"/>
    </location>
</feature>
<accession>A0A9W4L3F7</accession>
<evidence type="ECO:0000313" key="3">
    <source>
        <dbReference type="Proteomes" id="UP000789326"/>
    </source>
</evidence>
<evidence type="ECO:0000313" key="2">
    <source>
        <dbReference type="EMBL" id="CAH0242895.1"/>
    </source>
</evidence>
<dbReference type="InterPro" id="IPR035903">
    <property type="entry name" value="HesB-like_dom_sf"/>
</dbReference>
<protein>
    <recommendedName>
        <fullName evidence="1">Core domain-containing protein</fullName>
    </recommendedName>
</protein>
<sequence length="177" mass="20233">MMSGKAVPRDSLSFSKRHRDEGITRGVRESAFVSTVFVWLILQKEAGSFFNRSVFIVYNGERKDIGRRAIMYIEWTETAAEKIVDKVQGQEGYLQLKYDTDGCGCVVSGVTALWWVNEPEEGTEKVETNGIPLYVEKSKMIFLDEVMKIDFVPEANSFQLKSPNQILNPRMSFFNKI</sequence>
<comment type="caution">
    <text evidence="2">The sequence shown here is derived from an EMBL/GenBank/DDBJ whole genome shotgun (WGS) entry which is preliminary data.</text>
</comment>
<dbReference type="AlphaFoldDB" id="A0A9W4L3F7"/>
<dbReference type="Pfam" id="PF01521">
    <property type="entry name" value="Fe-S_biosyn"/>
    <property type="match status" value="1"/>
</dbReference>
<gene>
    <name evidence="2" type="ORF">SRABI133_02929</name>
</gene>
<dbReference type="EMBL" id="CAKKMG010000041">
    <property type="protein sequence ID" value="CAH0242895.1"/>
    <property type="molecule type" value="Genomic_DNA"/>
</dbReference>
<evidence type="ECO:0000259" key="1">
    <source>
        <dbReference type="Pfam" id="PF01521"/>
    </source>
</evidence>
<organism evidence="2 3">
    <name type="scientific">Peribacillus simplex</name>
    <dbReference type="NCBI Taxonomy" id="1478"/>
    <lineage>
        <taxon>Bacteria</taxon>
        <taxon>Bacillati</taxon>
        <taxon>Bacillota</taxon>
        <taxon>Bacilli</taxon>
        <taxon>Bacillales</taxon>
        <taxon>Bacillaceae</taxon>
        <taxon>Peribacillus</taxon>
    </lineage>
</organism>
<dbReference type="SUPFAM" id="SSF89360">
    <property type="entry name" value="HesB-like domain"/>
    <property type="match status" value="1"/>
</dbReference>